<organism evidence="2 3">
    <name type="scientific">Geobacter argillaceus</name>
    <dbReference type="NCBI Taxonomy" id="345631"/>
    <lineage>
        <taxon>Bacteria</taxon>
        <taxon>Pseudomonadati</taxon>
        <taxon>Thermodesulfobacteriota</taxon>
        <taxon>Desulfuromonadia</taxon>
        <taxon>Geobacterales</taxon>
        <taxon>Geobacteraceae</taxon>
        <taxon>Geobacter</taxon>
    </lineage>
</organism>
<dbReference type="Proteomes" id="UP000319449">
    <property type="component" value="Unassembled WGS sequence"/>
</dbReference>
<name>A0A562WST7_9BACT</name>
<evidence type="ECO:0000313" key="2">
    <source>
        <dbReference type="EMBL" id="TWJ32504.1"/>
    </source>
</evidence>
<dbReference type="SUPFAM" id="SSF54637">
    <property type="entry name" value="Thioesterase/thiol ester dehydrase-isomerase"/>
    <property type="match status" value="1"/>
</dbReference>
<accession>A0A562WST7</accession>
<proteinExistence type="predicted"/>
<gene>
    <name evidence="2" type="ORF">JN12_00944</name>
</gene>
<dbReference type="CDD" id="cd03454">
    <property type="entry name" value="YdeM"/>
    <property type="match status" value="1"/>
</dbReference>
<evidence type="ECO:0000313" key="3">
    <source>
        <dbReference type="Proteomes" id="UP000319449"/>
    </source>
</evidence>
<sequence length="159" mass="17689">MHNSTFTVARDNRYFEDYAVGSIYEFGTIAVTEAEVIDFARRYDPQPFHTDPEAAKDTPFGGLISSGWLTAGLMMRLLVDNYVSSVASLGSPGVKELKWLKPVRPGDELSIRVTIQEARRSRSKPDRGMVGISVDVLNQKKEVVMTMQSVGMILCRKTA</sequence>
<keyword evidence="3" id="KW-1185">Reference proteome</keyword>
<dbReference type="Gene3D" id="3.10.129.10">
    <property type="entry name" value="Hotdog Thioesterase"/>
    <property type="match status" value="1"/>
</dbReference>
<dbReference type="PANTHER" id="PTHR43664:SF1">
    <property type="entry name" value="BETA-METHYLMALYL-COA DEHYDRATASE"/>
    <property type="match status" value="1"/>
</dbReference>
<dbReference type="AlphaFoldDB" id="A0A562WST7"/>
<reference evidence="2 3" key="1">
    <citation type="submission" date="2019-07" db="EMBL/GenBank/DDBJ databases">
        <title>Genomic Encyclopedia of Archaeal and Bacterial Type Strains, Phase II (KMG-II): from individual species to whole genera.</title>
        <authorList>
            <person name="Goeker M."/>
        </authorList>
    </citation>
    <scope>NUCLEOTIDE SEQUENCE [LARGE SCALE GENOMIC DNA]</scope>
    <source>
        <strain evidence="2 3">ATCC BAA-1139</strain>
    </source>
</reference>
<dbReference type="EMBL" id="VLLN01000004">
    <property type="protein sequence ID" value="TWJ32504.1"/>
    <property type="molecule type" value="Genomic_DNA"/>
</dbReference>
<dbReference type="InterPro" id="IPR029069">
    <property type="entry name" value="HotDog_dom_sf"/>
</dbReference>
<dbReference type="OrthoDB" id="6703795at2"/>
<dbReference type="PANTHER" id="PTHR43664">
    <property type="entry name" value="MONOAMINE OXIDASE-RELATED"/>
    <property type="match status" value="1"/>
</dbReference>
<dbReference type="RefSeq" id="WP_145018955.1">
    <property type="nucleotide sequence ID" value="NZ_VLLN01000004.1"/>
</dbReference>
<comment type="caution">
    <text evidence="2">The sequence shown here is derived from an EMBL/GenBank/DDBJ whole genome shotgun (WGS) entry which is preliminary data.</text>
</comment>
<protein>
    <submittedName>
        <fullName evidence="2">Acyl dehydratase</fullName>
    </submittedName>
</protein>
<feature type="domain" description="MaoC-like" evidence="1">
    <location>
        <begin position="26"/>
        <end position="126"/>
    </location>
</feature>
<evidence type="ECO:0000259" key="1">
    <source>
        <dbReference type="Pfam" id="PF01575"/>
    </source>
</evidence>
<dbReference type="Pfam" id="PF01575">
    <property type="entry name" value="MaoC_dehydratas"/>
    <property type="match status" value="1"/>
</dbReference>
<dbReference type="InterPro" id="IPR052342">
    <property type="entry name" value="MCH/BMMD"/>
</dbReference>
<dbReference type="InterPro" id="IPR002539">
    <property type="entry name" value="MaoC-like_dom"/>
</dbReference>